<reference evidence="4" key="1">
    <citation type="submission" date="2018-05" db="EMBL/GenBank/DDBJ databases">
        <title>Zavarzinia sp. HR-AS.</title>
        <authorList>
            <person name="Lee Y."/>
            <person name="Jeon C.O."/>
        </authorList>
    </citation>
    <scope>NUCLEOTIDE SEQUENCE [LARGE SCALE GENOMIC DNA]</scope>
    <source>
        <strain evidence="4">DSM 1231</strain>
    </source>
</reference>
<dbReference type="InterPro" id="IPR042099">
    <property type="entry name" value="ANL_N_sf"/>
</dbReference>
<dbReference type="InterPro" id="IPR000873">
    <property type="entry name" value="AMP-dep_synth/lig_dom"/>
</dbReference>
<comment type="caution">
    <text evidence="3">The sequence shown here is derived from an EMBL/GenBank/DDBJ whole genome shotgun (WGS) entry which is preliminary data.</text>
</comment>
<dbReference type="PANTHER" id="PTHR24096:SF323">
    <property type="entry name" value="BLR3536 PROTEIN"/>
    <property type="match status" value="1"/>
</dbReference>
<dbReference type="EMBL" id="QGLF01000002">
    <property type="protein sequence ID" value="PWR22022.1"/>
    <property type="molecule type" value="Genomic_DNA"/>
</dbReference>
<feature type="domain" description="AMP-binding enzyme C-terminal" evidence="2">
    <location>
        <begin position="415"/>
        <end position="493"/>
    </location>
</feature>
<evidence type="ECO:0000313" key="4">
    <source>
        <dbReference type="Proteomes" id="UP000246077"/>
    </source>
</evidence>
<dbReference type="OrthoDB" id="9803968at2"/>
<dbReference type="PANTHER" id="PTHR24096">
    <property type="entry name" value="LONG-CHAIN-FATTY-ACID--COA LIGASE"/>
    <property type="match status" value="1"/>
</dbReference>
<dbReference type="InterPro" id="IPR045851">
    <property type="entry name" value="AMP-bd_C_sf"/>
</dbReference>
<evidence type="ECO:0000259" key="2">
    <source>
        <dbReference type="Pfam" id="PF13193"/>
    </source>
</evidence>
<evidence type="ECO:0000259" key="1">
    <source>
        <dbReference type="Pfam" id="PF00501"/>
    </source>
</evidence>
<dbReference type="PROSITE" id="PS00455">
    <property type="entry name" value="AMP_BINDING"/>
    <property type="match status" value="1"/>
</dbReference>
<dbReference type="InterPro" id="IPR020845">
    <property type="entry name" value="AMP-binding_CS"/>
</dbReference>
<dbReference type="SUPFAM" id="SSF56801">
    <property type="entry name" value="Acetyl-CoA synthetase-like"/>
    <property type="match status" value="1"/>
</dbReference>
<dbReference type="AlphaFoldDB" id="A0A317E5Y1"/>
<accession>A0A317E5Y1</accession>
<dbReference type="InterPro" id="IPR025110">
    <property type="entry name" value="AMP-bd_C"/>
</dbReference>
<dbReference type="GO" id="GO:0016405">
    <property type="term" value="F:CoA-ligase activity"/>
    <property type="evidence" value="ECO:0007669"/>
    <property type="project" value="TreeGrafter"/>
</dbReference>
<dbReference type="Pfam" id="PF13193">
    <property type="entry name" value="AMP-binding_C"/>
    <property type="match status" value="1"/>
</dbReference>
<protein>
    <submittedName>
        <fullName evidence="3">Acyl-CoA synthetase</fullName>
    </submittedName>
</protein>
<dbReference type="Pfam" id="PF00501">
    <property type="entry name" value="AMP-binding"/>
    <property type="match status" value="1"/>
</dbReference>
<dbReference type="RefSeq" id="WP_109920667.1">
    <property type="nucleotide sequence ID" value="NZ_QGLF01000002.1"/>
</dbReference>
<gene>
    <name evidence="3" type="ORF">DKG75_08575</name>
</gene>
<dbReference type="Proteomes" id="UP000246077">
    <property type="component" value="Unassembled WGS sequence"/>
</dbReference>
<keyword evidence="4" id="KW-1185">Reference proteome</keyword>
<name>A0A317E5Y1_9PROT</name>
<evidence type="ECO:0000313" key="3">
    <source>
        <dbReference type="EMBL" id="PWR22022.1"/>
    </source>
</evidence>
<feature type="domain" description="AMP-dependent synthetase/ligase" evidence="1">
    <location>
        <begin position="6"/>
        <end position="357"/>
    </location>
</feature>
<organism evidence="3 4">
    <name type="scientific">Zavarzinia compransoris</name>
    <dbReference type="NCBI Taxonomy" id="1264899"/>
    <lineage>
        <taxon>Bacteria</taxon>
        <taxon>Pseudomonadati</taxon>
        <taxon>Pseudomonadota</taxon>
        <taxon>Alphaproteobacteria</taxon>
        <taxon>Rhodospirillales</taxon>
        <taxon>Zavarziniaceae</taxon>
        <taxon>Zavarzinia</taxon>
    </lineage>
</organism>
<proteinExistence type="predicted"/>
<dbReference type="Gene3D" id="3.40.50.12780">
    <property type="entry name" value="N-terminal domain of ligase-like"/>
    <property type="match status" value="1"/>
</dbReference>
<sequence length="512" mass="55367">MHPSIHARTNPDKPACIMAETGAVTTFRDLDERSNRGAQFFRALGLQAGDTIAVFLDNTPRYFDIAWAAQRAGLFFTCISSKLTAPEVDYIVRDSGARLLIAAAALGPVLAEVAALLPDRALYALGAAPAPFMDYDAAVQAFPATPIADETAGSDMLYSSGTTGRPKGIKVPLSGQPIDAETPISLLVSRVFGLGAETVYLSPAPLYHAAPLRWCMTIQKLGGTVVVMEKFDAETCLALIEKYRVNAAQFVPTHFVRMLKLPQAARQAHDLSSLKFAVHAAAPCPVPVKRQMLDWWGPIVFEYYAGTEGNGMCMISPGDWLAHQGSVGRAVLGALRICDEAGEPLPLGQEGLVYFEGGPGFVYHNDPEKTAESRNARGWTAIGDVGRMDEDGYLYLTDRKSFMIISGGVNIYPQEIENLLITHPRVADVAVVGAPDEEMGERVVAVVQTADPAEAGPALAAELIAFARANLSHVKAPRQVDFMAELPRHPTGKLYKRLIRDAYWGKTDSRIV</sequence>
<dbReference type="Gene3D" id="3.30.300.30">
    <property type="match status" value="1"/>
</dbReference>